<accession>A0A438CLK2</accession>
<sequence>MTLTFVLTGGRFEWRLDEVEKADGTTEDPYPLPSPLYSMAKSQGDMGLVGRLEAEILILAPADKFHEVLTCTKVTGAMSALSSSGATLSVSQLPLHTTSIHSTLCIFLQKCSTS</sequence>
<comment type="caution">
    <text evidence="1">The sequence shown here is derived from an EMBL/GenBank/DDBJ whole genome shotgun (WGS) entry which is preliminary data.</text>
</comment>
<dbReference type="AlphaFoldDB" id="A0A438CLK2"/>
<dbReference type="EMBL" id="QGNW01002181">
    <property type="protein sequence ID" value="RVW24049.1"/>
    <property type="molecule type" value="Genomic_DNA"/>
</dbReference>
<gene>
    <name evidence="1" type="ORF">CK203_093025</name>
</gene>
<evidence type="ECO:0000313" key="1">
    <source>
        <dbReference type="EMBL" id="RVW24049.1"/>
    </source>
</evidence>
<organism evidence="1 2">
    <name type="scientific">Vitis vinifera</name>
    <name type="common">Grape</name>
    <dbReference type="NCBI Taxonomy" id="29760"/>
    <lineage>
        <taxon>Eukaryota</taxon>
        <taxon>Viridiplantae</taxon>
        <taxon>Streptophyta</taxon>
        <taxon>Embryophyta</taxon>
        <taxon>Tracheophyta</taxon>
        <taxon>Spermatophyta</taxon>
        <taxon>Magnoliopsida</taxon>
        <taxon>eudicotyledons</taxon>
        <taxon>Gunneridae</taxon>
        <taxon>Pentapetalae</taxon>
        <taxon>rosids</taxon>
        <taxon>Vitales</taxon>
        <taxon>Vitaceae</taxon>
        <taxon>Viteae</taxon>
        <taxon>Vitis</taxon>
    </lineage>
</organism>
<reference evidence="1 2" key="1">
    <citation type="journal article" date="2018" name="PLoS Genet.">
        <title>Population sequencing reveals clonal diversity and ancestral inbreeding in the grapevine cultivar Chardonnay.</title>
        <authorList>
            <person name="Roach M.J."/>
            <person name="Johnson D.L."/>
            <person name="Bohlmann J."/>
            <person name="van Vuuren H.J."/>
            <person name="Jones S.J."/>
            <person name="Pretorius I.S."/>
            <person name="Schmidt S.A."/>
            <person name="Borneman A.R."/>
        </authorList>
    </citation>
    <scope>NUCLEOTIDE SEQUENCE [LARGE SCALE GENOMIC DNA]</scope>
    <source>
        <strain evidence="2">cv. Chardonnay</strain>
        <tissue evidence="1">Leaf</tissue>
    </source>
</reference>
<proteinExistence type="predicted"/>
<evidence type="ECO:0000313" key="2">
    <source>
        <dbReference type="Proteomes" id="UP000288805"/>
    </source>
</evidence>
<dbReference type="Proteomes" id="UP000288805">
    <property type="component" value="Unassembled WGS sequence"/>
</dbReference>
<protein>
    <submittedName>
        <fullName evidence="1">Uncharacterized protein</fullName>
    </submittedName>
</protein>
<name>A0A438CLK2_VITVI</name>